<evidence type="ECO:0008006" key="2">
    <source>
        <dbReference type="Google" id="ProtNLM"/>
    </source>
</evidence>
<dbReference type="AlphaFoldDB" id="A0A0F9F8P0"/>
<sequence length="93" mass="10574">GGYGVEAITIPEAYIDNYYGNIVGVYINLGDSYSPTIIHNSETGEFILSSFGDFMEIYEYGQEDNDFFPESRKKKKKKSPMMENLLAARKGWI</sequence>
<protein>
    <recommendedName>
        <fullName evidence="2">SMI1/KNR4 family protein</fullName>
    </recommendedName>
</protein>
<organism evidence="1">
    <name type="scientific">marine sediment metagenome</name>
    <dbReference type="NCBI Taxonomy" id="412755"/>
    <lineage>
        <taxon>unclassified sequences</taxon>
        <taxon>metagenomes</taxon>
        <taxon>ecological metagenomes</taxon>
    </lineage>
</organism>
<feature type="non-terminal residue" evidence="1">
    <location>
        <position position="1"/>
    </location>
</feature>
<dbReference type="EMBL" id="LAZR01033650">
    <property type="protein sequence ID" value="KKL47477.1"/>
    <property type="molecule type" value="Genomic_DNA"/>
</dbReference>
<proteinExistence type="predicted"/>
<reference evidence="1" key="1">
    <citation type="journal article" date="2015" name="Nature">
        <title>Complex archaea that bridge the gap between prokaryotes and eukaryotes.</title>
        <authorList>
            <person name="Spang A."/>
            <person name="Saw J.H."/>
            <person name="Jorgensen S.L."/>
            <person name="Zaremba-Niedzwiedzka K."/>
            <person name="Martijn J."/>
            <person name="Lind A.E."/>
            <person name="van Eijk R."/>
            <person name="Schleper C."/>
            <person name="Guy L."/>
            <person name="Ettema T.J."/>
        </authorList>
    </citation>
    <scope>NUCLEOTIDE SEQUENCE</scope>
</reference>
<accession>A0A0F9F8P0</accession>
<comment type="caution">
    <text evidence="1">The sequence shown here is derived from an EMBL/GenBank/DDBJ whole genome shotgun (WGS) entry which is preliminary data.</text>
</comment>
<name>A0A0F9F8P0_9ZZZZ</name>
<gene>
    <name evidence="1" type="ORF">LCGC14_2335180</name>
</gene>
<evidence type="ECO:0000313" key="1">
    <source>
        <dbReference type="EMBL" id="KKL47477.1"/>
    </source>
</evidence>